<evidence type="ECO:0000256" key="10">
    <source>
        <dbReference type="ARBA" id="ARBA00063837"/>
    </source>
</evidence>
<dbReference type="PROSITE" id="PS00211">
    <property type="entry name" value="ABC_TRANSPORTER_1"/>
    <property type="match status" value="1"/>
</dbReference>
<keyword evidence="5" id="KW-0067">ATP-binding</keyword>
<dbReference type="Gene3D" id="3.30.70.260">
    <property type="match status" value="1"/>
</dbReference>
<dbReference type="InterPro" id="IPR003593">
    <property type="entry name" value="AAA+_ATPase"/>
</dbReference>
<proteinExistence type="inferred from homology"/>
<evidence type="ECO:0000256" key="3">
    <source>
        <dbReference type="ARBA" id="ARBA00022475"/>
    </source>
</evidence>
<dbReference type="FunFam" id="3.40.50.300:FF:000056">
    <property type="entry name" value="Cell division ATP-binding protein FtsE"/>
    <property type="match status" value="1"/>
</dbReference>
<dbReference type="InterPro" id="IPR050086">
    <property type="entry name" value="MetN_ABC_transporter-like"/>
</dbReference>
<dbReference type="GO" id="GO:0005524">
    <property type="term" value="F:ATP binding"/>
    <property type="evidence" value="ECO:0007669"/>
    <property type="project" value="UniProtKB-KW"/>
</dbReference>
<protein>
    <submittedName>
        <fullName evidence="12">ABC transporter</fullName>
    </submittedName>
</protein>
<evidence type="ECO:0000256" key="2">
    <source>
        <dbReference type="ARBA" id="ARBA00022448"/>
    </source>
</evidence>
<accession>A0A269PC19</accession>
<dbReference type="GO" id="GO:0006865">
    <property type="term" value="P:amino acid transport"/>
    <property type="evidence" value="ECO:0007669"/>
    <property type="project" value="UniProtKB-KW"/>
</dbReference>
<evidence type="ECO:0000313" key="12">
    <source>
        <dbReference type="EMBL" id="PAJ69253.1"/>
    </source>
</evidence>
<dbReference type="InterPro" id="IPR027417">
    <property type="entry name" value="P-loop_NTPase"/>
</dbReference>
<evidence type="ECO:0000256" key="7">
    <source>
        <dbReference type="ARBA" id="ARBA00022970"/>
    </source>
</evidence>
<evidence type="ECO:0000256" key="4">
    <source>
        <dbReference type="ARBA" id="ARBA00022741"/>
    </source>
</evidence>
<comment type="subunit">
    <text evidence="10">Homodimer. Forms a membrane-associated complex with FtsX.</text>
</comment>
<organism evidence="12 13">
    <name type="scientific">Corynebacterium hadale</name>
    <dbReference type="NCBI Taxonomy" id="2026255"/>
    <lineage>
        <taxon>Bacteria</taxon>
        <taxon>Bacillati</taxon>
        <taxon>Actinomycetota</taxon>
        <taxon>Actinomycetes</taxon>
        <taxon>Mycobacteriales</taxon>
        <taxon>Corynebacteriaceae</taxon>
        <taxon>Corynebacterium</taxon>
    </lineage>
</organism>
<dbReference type="PANTHER" id="PTHR43166">
    <property type="entry name" value="AMINO ACID IMPORT ATP-BINDING PROTEIN"/>
    <property type="match status" value="1"/>
</dbReference>
<dbReference type="InterPro" id="IPR041701">
    <property type="entry name" value="MetN_ABC"/>
</dbReference>
<comment type="caution">
    <text evidence="12">The sequence shown here is derived from an EMBL/GenBank/DDBJ whole genome shotgun (WGS) entry which is preliminary data.</text>
</comment>
<evidence type="ECO:0000259" key="11">
    <source>
        <dbReference type="PROSITE" id="PS50893"/>
    </source>
</evidence>
<feature type="domain" description="ABC transporter" evidence="11">
    <location>
        <begin position="6"/>
        <end position="245"/>
    </location>
</feature>
<dbReference type="PANTHER" id="PTHR43166:SF30">
    <property type="entry name" value="METHIONINE IMPORT ATP-BINDING PROTEIN METN"/>
    <property type="match status" value="1"/>
</dbReference>
<comment type="similarity">
    <text evidence="1">Belongs to the ABC transporter superfamily.</text>
</comment>
<sequence>MTGPAVAFDHVSKVFDTSGGTFAALDDITFAVPTGGIFGVVGTSGAGKSTLIRTVNGLESPTSGTVTVLGRQPSELSPKELRELRREVSMVFQNYNLLETKTVAQNVATPLLLSKTPKAEITRRVNEVLELVGLTDRADHKPRQLSGGQRQRVGIARALVTNPSILLCDEPTSALDPLTTTQILDLLRTINAELGVTILLITHQMDVVARLADSVAVLDSGKLVESGPVAEVFADPQAALTQRFVETVIPREIPESVRATIDASAFDQVVQLIHSGRAASGVFTELINRFGLDAQLLSSSDADLAGTTVGATVLGLRGGATQDAADAVAWLEGLDGVSVNRIRSGKDA</sequence>
<dbReference type="Proteomes" id="UP000215771">
    <property type="component" value="Unassembled WGS sequence"/>
</dbReference>
<keyword evidence="6" id="KW-1278">Translocase</keyword>
<dbReference type="RefSeq" id="WP_095277891.1">
    <property type="nucleotide sequence ID" value="NZ_CP047655.1"/>
</dbReference>
<dbReference type="InterPro" id="IPR017871">
    <property type="entry name" value="ABC_transporter-like_CS"/>
</dbReference>
<evidence type="ECO:0000256" key="1">
    <source>
        <dbReference type="ARBA" id="ARBA00005417"/>
    </source>
</evidence>
<dbReference type="InterPro" id="IPR018449">
    <property type="entry name" value="NIL_domain"/>
</dbReference>
<keyword evidence="8" id="KW-0472">Membrane</keyword>
<evidence type="ECO:0000256" key="8">
    <source>
        <dbReference type="ARBA" id="ARBA00023136"/>
    </source>
</evidence>
<dbReference type="CDD" id="cd03258">
    <property type="entry name" value="ABC_MetN_methionine_transporter"/>
    <property type="match status" value="1"/>
</dbReference>
<keyword evidence="3" id="KW-1003">Cell membrane</keyword>
<gene>
    <name evidence="12" type="ORF">CIG21_08060</name>
</gene>
<dbReference type="SUPFAM" id="SSF52540">
    <property type="entry name" value="P-loop containing nucleoside triphosphate hydrolases"/>
    <property type="match status" value="1"/>
</dbReference>
<keyword evidence="7" id="KW-0029">Amino-acid transport</keyword>
<dbReference type="EMBL" id="NQMQ01000017">
    <property type="protein sequence ID" value="PAJ69253.1"/>
    <property type="molecule type" value="Genomic_DNA"/>
</dbReference>
<evidence type="ECO:0000256" key="5">
    <source>
        <dbReference type="ARBA" id="ARBA00022840"/>
    </source>
</evidence>
<dbReference type="SMART" id="SM00382">
    <property type="entry name" value="AAA"/>
    <property type="match status" value="1"/>
</dbReference>
<dbReference type="GO" id="GO:0016887">
    <property type="term" value="F:ATP hydrolysis activity"/>
    <property type="evidence" value="ECO:0007669"/>
    <property type="project" value="InterPro"/>
</dbReference>
<dbReference type="InterPro" id="IPR003439">
    <property type="entry name" value="ABC_transporter-like_ATP-bd"/>
</dbReference>
<reference evidence="12 13" key="1">
    <citation type="submission" date="2017-08" db="EMBL/GenBank/DDBJ databases">
        <authorList>
            <person name="de Groot N.N."/>
        </authorList>
    </citation>
    <scope>NUCLEOTIDE SEQUENCE [LARGE SCALE GENOMIC DNA]</scope>
    <source>
        <strain evidence="12 13">NBT06-6</strain>
    </source>
</reference>
<keyword evidence="4" id="KW-0547">Nucleotide-binding</keyword>
<evidence type="ECO:0000313" key="13">
    <source>
        <dbReference type="Proteomes" id="UP000215771"/>
    </source>
</evidence>
<dbReference type="AlphaFoldDB" id="A0A269PC19"/>
<dbReference type="GO" id="GO:0005886">
    <property type="term" value="C:plasma membrane"/>
    <property type="evidence" value="ECO:0007669"/>
    <property type="project" value="UniProtKB-ARBA"/>
</dbReference>
<name>A0A269PC19_9CORY</name>
<dbReference type="PROSITE" id="PS50893">
    <property type="entry name" value="ABC_TRANSPORTER_2"/>
    <property type="match status" value="1"/>
</dbReference>
<keyword evidence="2" id="KW-0813">Transport</keyword>
<dbReference type="Pfam" id="PF09383">
    <property type="entry name" value="NIL"/>
    <property type="match status" value="1"/>
</dbReference>
<evidence type="ECO:0000256" key="9">
    <source>
        <dbReference type="ARBA" id="ARBA00054718"/>
    </source>
</evidence>
<evidence type="ECO:0000256" key="6">
    <source>
        <dbReference type="ARBA" id="ARBA00022967"/>
    </source>
</evidence>
<dbReference type="Gene3D" id="3.40.50.300">
    <property type="entry name" value="P-loop containing nucleotide triphosphate hydrolases"/>
    <property type="match status" value="1"/>
</dbReference>
<comment type="function">
    <text evidence="9">Part of the ABC transporter FtsEX involved in cellular division. Has ATPase activity.</text>
</comment>
<dbReference type="Pfam" id="PF00005">
    <property type="entry name" value="ABC_tran"/>
    <property type="match status" value="1"/>
</dbReference>